<evidence type="ECO:0000259" key="1">
    <source>
        <dbReference type="Pfam" id="PF04937"/>
    </source>
</evidence>
<reference evidence="3" key="1">
    <citation type="journal article" date="2013" name="Science">
        <title>The Amborella genome and the evolution of flowering plants.</title>
        <authorList>
            <consortium name="Amborella Genome Project"/>
        </authorList>
    </citation>
    <scope>NUCLEOTIDE SEQUENCE [LARGE SCALE GENOMIC DNA]</scope>
</reference>
<dbReference type="Proteomes" id="UP000017836">
    <property type="component" value="Unassembled WGS sequence"/>
</dbReference>
<proteinExistence type="predicted"/>
<dbReference type="Gramene" id="ERN00374">
    <property type="protein sequence ID" value="ERN00374"/>
    <property type="gene ID" value="AMTR_s00104p00118200"/>
</dbReference>
<feature type="domain" description="DUF659" evidence="1">
    <location>
        <begin position="23"/>
        <end position="137"/>
    </location>
</feature>
<name>W1NYB9_AMBTC</name>
<dbReference type="PANTHER" id="PTHR32166:SF24">
    <property type="entry name" value="F16P17.2 PROTEIN"/>
    <property type="match status" value="1"/>
</dbReference>
<gene>
    <name evidence="2" type="ORF">AMTR_s00104p00118200</name>
</gene>
<dbReference type="EMBL" id="KI394907">
    <property type="protein sequence ID" value="ERN00374.1"/>
    <property type="molecule type" value="Genomic_DNA"/>
</dbReference>
<evidence type="ECO:0000313" key="3">
    <source>
        <dbReference type="Proteomes" id="UP000017836"/>
    </source>
</evidence>
<dbReference type="OMA" id="GWPRTCI"/>
<dbReference type="AlphaFoldDB" id="W1NYB9"/>
<evidence type="ECO:0000313" key="2">
    <source>
        <dbReference type="EMBL" id="ERN00374.1"/>
    </source>
</evidence>
<dbReference type="HOGENOM" id="CLU_016471_5_3_1"/>
<accession>W1NYB9</accession>
<dbReference type="PANTHER" id="PTHR32166">
    <property type="entry name" value="OSJNBA0013A04.12 PROTEIN"/>
    <property type="match status" value="1"/>
</dbReference>
<dbReference type="Pfam" id="PF04937">
    <property type="entry name" value="DUF659"/>
    <property type="match status" value="1"/>
</dbReference>
<protein>
    <recommendedName>
        <fullName evidence="1">DUF659 domain-containing protein</fullName>
    </recommendedName>
</protein>
<keyword evidence="3" id="KW-1185">Reference proteome</keyword>
<dbReference type="InterPro" id="IPR007021">
    <property type="entry name" value="DUF659"/>
</dbReference>
<sequence length="138" mass="15739">PIFPTYGQCNPKSRALGKPLIAYKLSGPILNEEAEEVRKWIEEYKQGWPRTCITLMSDGWLNKVSKNEYLNFLAYSPKGTAFLSNKDVSGKKKDANFMVQLYDQIMEEVRDKHVVQFITDNARACVSAGSKLMDKRSI</sequence>
<organism evidence="2 3">
    <name type="scientific">Amborella trichopoda</name>
    <dbReference type="NCBI Taxonomy" id="13333"/>
    <lineage>
        <taxon>Eukaryota</taxon>
        <taxon>Viridiplantae</taxon>
        <taxon>Streptophyta</taxon>
        <taxon>Embryophyta</taxon>
        <taxon>Tracheophyta</taxon>
        <taxon>Spermatophyta</taxon>
        <taxon>Magnoliopsida</taxon>
        <taxon>Amborellales</taxon>
        <taxon>Amborellaceae</taxon>
        <taxon>Amborella</taxon>
    </lineage>
</organism>
<feature type="non-terminal residue" evidence="2">
    <location>
        <position position="1"/>
    </location>
</feature>